<dbReference type="PROSITE" id="PS50110">
    <property type="entry name" value="RESPONSE_REGULATORY"/>
    <property type="match status" value="1"/>
</dbReference>
<comment type="caution">
    <text evidence="5">The sequence shown here is derived from an EMBL/GenBank/DDBJ whole genome shotgun (WGS) entry which is preliminary data.</text>
</comment>
<dbReference type="AlphaFoldDB" id="R6WT31"/>
<dbReference type="InterPro" id="IPR001789">
    <property type="entry name" value="Sig_transdc_resp-reg_receiver"/>
</dbReference>
<gene>
    <name evidence="5" type="ORF">BN587_01825</name>
</gene>
<reference evidence="5" key="1">
    <citation type="submission" date="2012-11" db="EMBL/GenBank/DDBJ databases">
        <title>Dependencies among metagenomic species, viruses, plasmids and units of genetic variation.</title>
        <authorList>
            <person name="Nielsen H.B."/>
            <person name="Almeida M."/>
            <person name="Juncker A.S."/>
            <person name="Rasmussen S."/>
            <person name="Li J."/>
            <person name="Sunagawa S."/>
            <person name="Plichta D."/>
            <person name="Gautier L."/>
            <person name="Le Chatelier E."/>
            <person name="Peletier E."/>
            <person name="Bonde I."/>
            <person name="Nielsen T."/>
            <person name="Manichanh C."/>
            <person name="Arumugam M."/>
            <person name="Batto J."/>
            <person name="Santos M.B.Q.D."/>
            <person name="Blom N."/>
            <person name="Borruel N."/>
            <person name="Burgdorf K.S."/>
            <person name="Boumezbeur F."/>
            <person name="Casellas F."/>
            <person name="Dore J."/>
            <person name="Guarner F."/>
            <person name="Hansen T."/>
            <person name="Hildebrand F."/>
            <person name="Kaas R.S."/>
            <person name="Kennedy S."/>
            <person name="Kristiansen K."/>
            <person name="Kultima J.R."/>
            <person name="Leonard P."/>
            <person name="Levenez F."/>
            <person name="Lund O."/>
            <person name="Moumen B."/>
            <person name="Le Paslier D."/>
            <person name="Pons N."/>
            <person name="Pedersen O."/>
            <person name="Prifti E."/>
            <person name="Qin J."/>
            <person name="Raes J."/>
            <person name="Tap J."/>
            <person name="Tims S."/>
            <person name="Ussery D.W."/>
            <person name="Yamada T."/>
            <person name="MetaHit consortium"/>
            <person name="Renault P."/>
            <person name="Sicheritz-Ponten T."/>
            <person name="Bork P."/>
            <person name="Wang J."/>
            <person name="Brunak S."/>
            <person name="Ehrlich S.D."/>
        </authorList>
    </citation>
    <scope>NUCLEOTIDE SEQUENCE [LARGE SCALE GENOMIC DNA]</scope>
</reference>
<organism evidence="5 6">
    <name type="scientific">Phascolarctobacterium succinatutens CAG:287</name>
    <dbReference type="NCBI Taxonomy" id="1263101"/>
    <lineage>
        <taxon>Bacteria</taxon>
        <taxon>Bacillati</taxon>
        <taxon>Bacillota</taxon>
        <taxon>Negativicutes</taxon>
        <taxon>Acidaminococcales</taxon>
        <taxon>Acidaminococcaceae</taxon>
        <taxon>Phascolarctobacterium</taxon>
    </lineage>
</organism>
<feature type="modified residue" description="4-aspartylphosphate" evidence="1">
    <location>
        <position position="57"/>
    </location>
</feature>
<dbReference type="InterPro" id="IPR046947">
    <property type="entry name" value="LytR-like"/>
</dbReference>
<dbReference type="PANTHER" id="PTHR37299:SF1">
    <property type="entry name" value="STAGE 0 SPORULATION PROTEIN A HOMOLOG"/>
    <property type="match status" value="1"/>
</dbReference>
<feature type="domain" description="Response regulatory" evidence="3">
    <location>
        <begin position="2"/>
        <end position="120"/>
    </location>
</feature>
<dbReference type="GO" id="GO:0000156">
    <property type="term" value="F:phosphorelay response regulator activity"/>
    <property type="evidence" value="ECO:0007669"/>
    <property type="project" value="InterPro"/>
</dbReference>
<dbReference type="Gene3D" id="3.40.50.2300">
    <property type="match status" value="1"/>
</dbReference>
<evidence type="ECO:0000313" key="5">
    <source>
        <dbReference type="EMBL" id="CDD10104.1"/>
    </source>
</evidence>
<keyword evidence="1" id="KW-0597">Phosphoprotein</keyword>
<evidence type="ECO:0000313" key="6">
    <source>
        <dbReference type="Proteomes" id="UP000014937"/>
    </source>
</evidence>
<dbReference type="Proteomes" id="UP000014937">
    <property type="component" value="Unassembled WGS sequence"/>
</dbReference>
<keyword evidence="2" id="KW-0175">Coiled coil</keyword>
<dbReference type="InterPro" id="IPR007492">
    <property type="entry name" value="LytTR_DNA-bd_dom"/>
</dbReference>
<dbReference type="InterPro" id="IPR011006">
    <property type="entry name" value="CheY-like_superfamily"/>
</dbReference>
<dbReference type="SUPFAM" id="SSF52172">
    <property type="entry name" value="CheY-like"/>
    <property type="match status" value="1"/>
</dbReference>
<proteinExistence type="predicted"/>
<dbReference type="Pfam" id="PF04397">
    <property type="entry name" value="LytTR"/>
    <property type="match status" value="1"/>
</dbReference>
<dbReference type="Gene3D" id="2.40.50.1020">
    <property type="entry name" value="LytTr DNA-binding domain"/>
    <property type="match status" value="1"/>
</dbReference>
<dbReference type="RefSeq" id="WP_021720859.1">
    <property type="nucleotide sequence ID" value="NZ_FR892816.1"/>
</dbReference>
<dbReference type="Pfam" id="PF00072">
    <property type="entry name" value="Response_reg"/>
    <property type="match status" value="1"/>
</dbReference>
<dbReference type="PANTHER" id="PTHR37299">
    <property type="entry name" value="TRANSCRIPTIONAL REGULATOR-RELATED"/>
    <property type="match status" value="1"/>
</dbReference>
<name>R6WT31_9FIRM</name>
<dbReference type="EMBL" id="CBGL010000023">
    <property type="protein sequence ID" value="CDD10104.1"/>
    <property type="molecule type" value="Genomic_DNA"/>
</dbReference>
<dbReference type="SMART" id="SM00850">
    <property type="entry name" value="LytTR"/>
    <property type="match status" value="1"/>
</dbReference>
<evidence type="ECO:0000256" key="2">
    <source>
        <dbReference type="SAM" id="Coils"/>
    </source>
</evidence>
<accession>R6WT31</accession>
<dbReference type="PROSITE" id="PS50930">
    <property type="entry name" value="HTH_LYTTR"/>
    <property type="match status" value="1"/>
</dbReference>
<evidence type="ECO:0000256" key="1">
    <source>
        <dbReference type="PROSITE-ProRule" id="PRU00169"/>
    </source>
</evidence>
<evidence type="ECO:0000259" key="3">
    <source>
        <dbReference type="PROSITE" id="PS50110"/>
    </source>
</evidence>
<evidence type="ECO:0000259" key="4">
    <source>
        <dbReference type="PROSITE" id="PS50930"/>
    </source>
</evidence>
<feature type="domain" description="HTH LytTR-type" evidence="4">
    <location>
        <begin position="136"/>
        <end position="227"/>
    </location>
</feature>
<dbReference type="SMART" id="SM00448">
    <property type="entry name" value="REC"/>
    <property type="match status" value="1"/>
</dbReference>
<sequence length="233" mass="27473">MRIVACDDDVSELEELKQQLQEIGRKYQLLLDIRTFTEGEQCCEYLCLNSADIVFMDIYLKPGNGVEFVRRLRQHRLNFKLVFLTSSNDFAIESYELDAAYYLLKPLQPERLEQALQRCGVFDKEEYVTFDTAVERVKLKPKDIIVVEVQDKYCYIHTAQRTYKVYSSINKVREKLTQDYFLLTYRSVLINMHYVEGVYSNYFLLGNGFKAPIRVRDSAAVRNAYMQWALLQD</sequence>
<dbReference type="GO" id="GO:0003677">
    <property type="term" value="F:DNA binding"/>
    <property type="evidence" value="ECO:0007669"/>
    <property type="project" value="InterPro"/>
</dbReference>
<protein>
    <submittedName>
        <fullName evidence="5">Response regulator of the LytR/AlgR family</fullName>
    </submittedName>
</protein>
<feature type="coiled-coil region" evidence="2">
    <location>
        <begin position="3"/>
        <end position="33"/>
    </location>
</feature>
<dbReference type="HOGENOM" id="CLU_000445_14_2_9"/>